<keyword evidence="3" id="KW-1185">Reference proteome</keyword>
<dbReference type="RefSeq" id="WP_306845848.1">
    <property type="nucleotide sequence ID" value="NZ_JAUSRL010000006.1"/>
</dbReference>
<comment type="caution">
    <text evidence="2">The sequence shown here is derived from an EMBL/GenBank/DDBJ whole genome shotgun (WGS) entry which is preliminary data.</text>
</comment>
<protein>
    <recommendedName>
        <fullName evidence="1">DinB-like domain-containing protein</fullName>
    </recommendedName>
</protein>
<reference evidence="2 3" key="1">
    <citation type="submission" date="2023-07" db="EMBL/GenBank/DDBJ databases">
        <title>Sorghum-associated microbial communities from plants grown in Nebraska, USA.</title>
        <authorList>
            <person name="Schachtman D."/>
        </authorList>
    </citation>
    <scope>NUCLEOTIDE SEQUENCE [LARGE SCALE GENOMIC DNA]</scope>
    <source>
        <strain evidence="2 3">CC351</strain>
    </source>
</reference>
<evidence type="ECO:0000259" key="1">
    <source>
        <dbReference type="Pfam" id="PF12867"/>
    </source>
</evidence>
<sequence>MKIPASQLLDELKTLTKEHLQYTENLLRQSDDKLNSRMSNESWSVLECLEHLNRYGNFYIPEISHRISSSKTSPTPVFKPGMLGNYFAQSMLPKEKLNKMKTFKNMNPVHSQLDKEVIKEFIKQQCQLIELLEKAKETDLNTVKTSISISKLIRLKLGDTFRFVVYHNLRHIRQAENILSAS</sequence>
<name>A0ABT9SQA9_9FLAO</name>
<proteinExistence type="predicted"/>
<dbReference type="EMBL" id="JAUSRL010000006">
    <property type="protein sequence ID" value="MDP9961619.1"/>
    <property type="molecule type" value="Genomic_DNA"/>
</dbReference>
<accession>A0ABT9SQA9</accession>
<dbReference type="SUPFAM" id="SSF109854">
    <property type="entry name" value="DinB/YfiT-like putative metalloenzymes"/>
    <property type="match status" value="1"/>
</dbReference>
<dbReference type="Proteomes" id="UP001235513">
    <property type="component" value="Unassembled WGS sequence"/>
</dbReference>
<feature type="domain" description="DinB-like" evidence="1">
    <location>
        <begin position="20"/>
        <end position="175"/>
    </location>
</feature>
<gene>
    <name evidence="2" type="ORF">J2T04_003530</name>
</gene>
<organism evidence="2 3">
    <name type="scientific">Chryseobacterium lathyri</name>
    <dbReference type="NCBI Taxonomy" id="395933"/>
    <lineage>
        <taxon>Bacteria</taxon>
        <taxon>Pseudomonadati</taxon>
        <taxon>Bacteroidota</taxon>
        <taxon>Flavobacteriia</taxon>
        <taxon>Flavobacteriales</taxon>
        <taxon>Weeksellaceae</taxon>
        <taxon>Chryseobacterium group</taxon>
        <taxon>Chryseobacterium</taxon>
    </lineage>
</organism>
<dbReference type="InterPro" id="IPR034660">
    <property type="entry name" value="DinB/YfiT-like"/>
</dbReference>
<dbReference type="Pfam" id="PF12867">
    <property type="entry name" value="DinB_2"/>
    <property type="match status" value="1"/>
</dbReference>
<evidence type="ECO:0000313" key="3">
    <source>
        <dbReference type="Proteomes" id="UP001235513"/>
    </source>
</evidence>
<dbReference type="InterPro" id="IPR024775">
    <property type="entry name" value="DinB-like"/>
</dbReference>
<dbReference type="Gene3D" id="1.20.120.450">
    <property type="entry name" value="dinb family like domain"/>
    <property type="match status" value="1"/>
</dbReference>
<evidence type="ECO:0000313" key="2">
    <source>
        <dbReference type="EMBL" id="MDP9961619.1"/>
    </source>
</evidence>